<feature type="domain" description="Aminotransferase class I/classII large" evidence="14">
    <location>
        <begin position="31"/>
        <end position="355"/>
    </location>
</feature>
<comment type="cofactor">
    <cofactor evidence="1 12">
        <name>pyridoxal 5'-phosphate</name>
        <dbReference type="ChEBI" id="CHEBI:597326"/>
    </cofactor>
</comment>
<dbReference type="GO" id="GO:0030170">
    <property type="term" value="F:pyridoxal phosphate binding"/>
    <property type="evidence" value="ECO:0007669"/>
    <property type="project" value="InterPro"/>
</dbReference>
<comment type="pathway">
    <text evidence="3">Lipid metabolism.</text>
</comment>
<evidence type="ECO:0000256" key="9">
    <source>
        <dbReference type="ARBA" id="ARBA00022898"/>
    </source>
</evidence>
<accession>A0A6M5Y9A1</accession>
<evidence type="ECO:0000259" key="14">
    <source>
        <dbReference type="Pfam" id="PF00155"/>
    </source>
</evidence>
<dbReference type="Proteomes" id="UP000502756">
    <property type="component" value="Chromosome"/>
</dbReference>
<keyword evidence="10 12" id="KW-0368">Histidine biosynthesis</keyword>
<evidence type="ECO:0000256" key="11">
    <source>
        <dbReference type="ARBA" id="ARBA00047481"/>
    </source>
</evidence>
<gene>
    <name evidence="12 15" type="primary">hisC</name>
    <name evidence="15" type="ORF">HNV11_14840</name>
</gene>
<dbReference type="RefSeq" id="WP_171740409.1">
    <property type="nucleotide sequence ID" value="NZ_CP053435.1"/>
</dbReference>
<organism evidence="15 16">
    <name type="scientific">Spirosoma taeanense</name>
    <dbReference type="NCBI Taxonomy" id="2735870"/>
    <lineage>
        <taxon>Bacteria</taxon>
        <taxon>Pseudomonadati</taxon>
        <taxon>Bacteroidota</taxon>
        <taxon>Cytophagia</taxon>
        <taxon>Cytophagales</taxon>
        <taxon>Cytophagaceae</taxon>
        <taxon>Spirosoma</taxon>
    </lineage>
</organism>
<evidence type="ECO:0000313" key="16">
    <source>
        <dbReference type="Proteomes" id="UP000502756"/>
    </source>
</evidence>
<dbReference type="AlphaFoldDB" id="A0A6M5Y9A1"/>
<dbReference type="SUPFAM" id="SSF53383">
    <property type="entry name" value="PLP-dependent transferases"/>
    <property type="match status" value="1"/>
</dbReference>
<evidence type="ECO:0000256" key="1">
    <source>
        <dbReference type="ARBA" id="ARBA00001933"/>
    </source>
</evidence>
<feature type="region of interest" description="Disordered" evidence="13">
    <location>
        <begin position="367"/>
        <end position="391"/>
    </location>
</feature>
<dbReference type="InterPro" id="IPR005861">
    <property type="entry name" value="HisP_aminotrans"/>
</dbReference>
<comment type="subunit">
    <text evidence="5 12">Homodimer.</text>
</comment>
<evidence type="ECO:0000256" key="13">
    <source>
        <dbReference type="SAM" id="MobiDB-lite"/>
    </source>
</evidence>
<dbReference type="HAMAP" id="MF_01023">
    <property type="entry name" value="HisC_aminotrans_2"/>
    <property type="match status" value="1"/>
</dbReference>
<dbReference type="CDD" id="cd00609">
    <property type="entry name" value="AAT_like"/>
    <property type="match status" value="1"/>
</dbReference>
<protein>
    <recommendedName>
        <fullName evidence="12">Histidinol-phosphate aminotransferase</fullName>
        <ecNumber evidence="12">2.6.1.9</ecNumber>
    </recommendedName>
    <alternativeName>
        <fullName evidence="12">Imidazole acetol-phosphate transaminase</fullName>
    </alternativeName>
</protein>
<dbReference type="PANTHER" id="PTHR42885">
    <property type="entry name" value="HISTIDINOL-PHOSPHATE AMINOTRANSFERASE-RELATED"/>
    <property type="match status" value="1"/>
</dbReference>
<dbReference type="PROSITE" id="PS00599">
    <property type="entry name" value="AA_TRANSFER_CLASS_2"/>
    <property type="match status" value="1"/>
</dbReference>
<dbReference type="InterPro" id="IPR015422">
    <property type="entry name" value="PyrdxlP-dep_Trfase_small"/>
</dbReference>
<dbReference type="InterPro" id="IPR004839">
    <property type="entry name" value="Aminotransferase_I/II_large"/>
</dbReference>
<dbReference type="Gene3D" id="3.90.1150.10">
    <property type="entry name" value="Aspartate Aminotransferase, domain 1"/>
    <property type="match status" value="1"/>
</dbReference>
<reference evidence="15 16" key="1">
    <citation type="submission" date="2020-05" db="EMBL/GenBank/DDBJ databases">
        <title>Genome sequencing of Spirosoma sp. TS118.</title>
        <authorList>
            <person name="Lee J.-H."/>
            <person name="Jeong S."/>
            <person name="Zhao L."/>
            <person name="Jung J.-H."/>
            <person name="Kim M.-K."/>
            <person name="Lim S."/>
        </authorList>
    </citation>
    <scope>NUCLEOTIDE SEQUENCE [LARGE SCALE GENOMIC DNA]</scope>
    <source>
        <strain evidence="15 16">TS118</strain>
    </source>
</reference>
<evidence type="ECO:0000256" key="8">
    <source>
        <dbReference type="ARBA" id="ARBA00022679"/>
    </source>
</evidence>
<evidence type="ECO:0000256" key="12">
    <source>
        <dbReference type="HAMAP-Rule" id="MF_01023"/>
    </source>
</evidence>
<evidence type="ECO:0000256" key="2">
    <source>
        <dbReference type="ARBA" id="ARBA00005011"/>
    </source>
</evidence>
<dbReference type="Gene3D" id="3.40.640.10">
    <property type="entry name" value="Type I PLP-dependent aspartate aminotransferase-like (Major domain)"/>
    <property type="match status" value="1"/>
</dbReference>
<keyword evidence="7 12" id="KW-0028">Amino-acid biosynthesis</keyword>
<dbReference type="GO" id="GO:0004400">
    <property type="term" value="F:histidinol-phosphate transaminase activity"/>
    <property type="evidence" value="ECO:0007669"/>
    <property type="project" value="UniProtKB-UniRule"/>
</dbReference>
<dbReference type="Pfam" id="PF00155">
    <property type="entry name" value="Aminotran_1_2"/>
    <property type="match status" value="1"/>
</dbReference>
<keyword evidence="9 12" id="KW-0663">Pyridoxal phosphate</keyword>
<sequence>MFELNKLLRPHILTLTPYSSARDEYTGTEGVFLDANENPFGSVVDTKLQTPDHAEPDDYNRYPDPHQGATKQRLAPIKGVRPGQIFLGNGSDEPIDLLIRATCRPGQDSILIMPPTYGMYEVSATINDVAVVKVPLRPDFQVDTDAVLAAITPTTKIIWLCSPNNPSGNLLQPDAIQTILEAATQSLVVVDEAYIDFATTPSWTEKLDQYPNLVVLQTFSKAWGMAALRLGMCFASEELIQVMNKIKPPYNISAPTQALALEALRHENTKNEMVAKILAERQILAENLRSLPIVQVIHPSDANFLLVQFADAKATFEYLIEQQVIVRDRSKVKLCDGCLRITVGTRTENERLLAVLRQIKKSANDGNAPISDNLPLGTGESATKPELVSNA</sequence>
<comment type="pathway">
    <text evidence="2 12">Amino-acid biosynthesis; L-histidine biosynthesis; L-histidine from 5-phospho-alpha-D-ribose 1-diphosphate: step 7/9.</text>
</comment>
<dbReference type="KEGG" id="stae:HNV11_14840"/>
<evidence type="ECO:0000256" key="5">
    <source>
        <dbReference type="ARBA" id="ARBA00011738"/>
    </source>
</evidence>
<proteinExistence type="inferred from homology"/>
<dbReference type="EMBL" id="CP053435">
    <property type="protein sequence ID" value="QJW90565.1"/>
    <property type="molecule type" value="Genomic_DNA"/>
</dbReference>
<evidence type="ECO:0000313" key="15">
    <source>
        <dbReference type="EMBL" id="QJW90565.1"/>
    </source>
</evidence>
<dbReference type="GO" id="GO:0000105">
    <property type="term" value="P:L-histidine biosynthetic process"/>
    <property type="evidence" value="ECO:0007669"/>
    <property type="project" value="UniProtKB-UniRule"/>
</dbReference>
<evidence type="ECO:0000256" key="10">
    <source>
        <dbReference type="ARBA" id="ARBA00023102"/>
    </source>
</evidence>
<dbReference type="PANTHER" id="PTHR42885:SF2">
    <property type="entry name" value="HISTIDINOL-PHOSPHATE AMINOTRANSFERASE"/>
    <property type="match status" value="1"/>
</dbReference>
<feature type="region of interest" description="Disordered" evidence="13">
    <location>
        <begin position="47"/>
        <end position="71"/>
    </location>
</feature>
<feature type="modified residue" description="N6-(pyridoxal phosphate)lysine" evidence="12">
    <location>
        <position position="221"/>
    </location>
</feature>
<keyword evidence="16" id="KW-1185">Reference proteome</keyword>
<feature type="compositionally biased region" description="Basic and acidic residues" evidence="13">
    <location>
        <begin position="50"/>
        <end position="64"/>
    </location>
</feature>
<evidence type="ECO:0000256" key="6">
    <source>
        <dbReference type="ARBA" id="ARBA00022576"/>
    </source>
</evidence>
<dbReference type="InterPro" id="IPR001917">
    <property type="entry name" value="Aminotrans_II_pyridoxalP_BS"/>
</dbReference>
<evidence type="ECO:0000256" key="4">
    <source>
        <dbReference type="ARBA" id="ARBA00007970"/>
    </source>
</evidence>
<keyword evidence="8 12" id="KW-0808">Transferase</keyword>
<evidence type="ECO:0000256" key="3">
    <source>
        <dbReference type="ARBA" id="ARBA00005189"/>
    </source>
</evidence>
<dbReference type="UniPathway" id="UPA00031">
    <property type="reaction ID" value="UER00012"/>
</dbReference>
<dbReference type="InterPro" id="IPR015421">
    <property type="entry name" value="PyrdxlP-dep_Trfase_major"/>
</dbReference>
<dbReference type="InterPro" id="IPR015424">
    <property type="entry name" value="PyrdxlP-dep_Trfase"/>
</dbReference>
<name>A0A6M5Y9A1_9BACT</name>
<dbReference type="NCBIfam" id="TIGR01141">
    <property type="entry name" value="hisC"/>
    <property type="match status" value="1"/>
</dbReference>
<keyword evidence="6 12" id="KW-0032">Aminotransferase</keyword>
<comment type="similarity">
    <text evidence="4 12">Belongs to the class-II pyridoxal-phosphate-dependent aminotransferase family. Histidinol-phosphate aminotransferase subfamily.</text>
</comment>
<dbReference type="EC" id="2.6.1.9" evidence="12"/>
<evidence type="ECO:0000256" key="7">
    <source>
        <dbReference type="ARBA" id="ARBA00022605"/>
    </source>
</evidence>
<comment type="catalytic activity">
    <reaction evidence="11 12">
        <text>L-histidinol phosphate + 2-oxoglutarate = 3-(imidazol-4-yl)-2-oxopropyl phosphate + L-glutamate</text>
        <dbReference type="Rhea" id="RHEA:23744"/>
        <dbReference type="ChEBI" id="CHEBI:16810"/>
        <dbReference type="ChEBI" id="CHEBI:29985"/>
        <dbReference type="ChEBI" id="CHEBI:57766"/>
        <dbReference type="ChEBI" id="CHEBI:57980"/>
        <dbReference type="EC" id="2.6.1.9"/>
    </reaction>
</comment>